<reference evidence="6" key="1">
    <citation type="journal article" date="2020" name="New Phytol.">
        <title>Comparative genomics reveals dynamic genome evolution in host specialist ectomycorrhizal fungi.</title>
        <authorList>
            <person name="Lofgren L.A."/>
            <person name="Nguyen N.H."/>
            <person name="Vilgalys R."/>
            <person name="Ruytinx J."/>
            <person name="Liao H.L."/>
            <person name="Branco S."/>
            <person name="Kuo A."/>
            <person name="LaButti K."/>
            <person name="Lipzen A."/>
            <person name="Andreopoulos W."/>
            <person name="Pangilinan J."/>
            <person name="Riley R."/>
            <person name="Hundley H."/>
            <person name="Na H."/>
            <person name="Barry K."/>
            <person name="Grigoriev I.V."/>
            <person name="Stajich J.E."/>
            <person name="Kennedy P.G."/>
        </authorList>
    </citation>
    <scope>NUCLEOTIDE SEQUENCE</scope>
    <source>
        <strain evidence="6">S12</strain>
    </source>
</reference>
<evidence type="ECO:0000313" key="6">
    <source>
        <dbReference type="EMBL" id="KAG1791909.1"/>
    </source>
</evidence>
<evidence type="ECO:0000256" key="1">
    <source>
        <dbReference type="ARBA" id="ARBA00022679"/>
    </source>
</evidence>
<dbReference type="Pfam" id="PF07714">
    <property type="entry name" value="PK_Tyr_Ser-Thr"/>
    <property type="match status" value="1"/>
</dbReference>
<organism evidence="6 7">
    <name type="scientific">Suillus plorans</name>
    <dbReference type="NCBI Taxonomy" id="116603"/>
    <lineage>
        <taxon>Eukaryota</taxon>
        <taxon>Fungi</taxon>
        <taxon>Dikarya</taxon>
        <taxon>Basidiomycota</taxon>
        <taxon>Agaricomycotina</taxon>
        <taxon>Agaricomycetes</taxon>
        <taxon>Agaricomycetidae</taxon>
        <taxon>Boletales</taxon>
        <taxon>Suillineae</taxon>
        <taxon>Suillaceae</taxon>
        <taxon>Suillus</taxon>
    </lineage>
</organism>
<dbReference type="PANTHER" id="PTHR44329">
    <property type="entry name" value="SERINE/THREONINE-PROTEIN KINASE TNNI3K-RELATED"/>
    <property type="match status" value="1"/>
</dbReference>
<accession>A0A9P7ALE2</accession>
<evidence type="ECO:0000256" key="3">
    <source>
        <dbReference type="ARBA" id="ARBA00022777"/>
    </source>
</evidence>
<dbReference type="OrthoDB" id="5966500at2759"/>
<comment type="caution">
    <text evidence="6">The sequence shown here is derived from an EMBL/GenBank/DDBJ whole genome shotgun (WGS) entry which is preliminary data.</text>
</comment>
<evidence type="ECO:0000313" key="7">
    <source>
        <dbReference type="Proteomes" id="UP000719766"/>
    </source>
</evidence>
<dbReference type="AlphaFoldDB" id="A0A9P7ALE2"/>
<keyword evidence="3 6" id="KW-0418">Kinase</keyword>
<name>A0A9P7ALE2_9AGAM</name>
<proteinExistence type="predicted"/>
<dbReference type="InterPro" id="IPR001245">
    <property type="entry name" value="Ser-Thr/Tyr_kinase_cat_dom"/>
</dbReference>
<keyword evidence="2" id="KW-0547">Nucleotide-binding</keyword>
<gene>
    <name evidence="6" type="ORF">HD556DRAFT_1528275</name>
</gene>
<dbReference type="GO" id="GO:0005524">
    <property type="term" value="F:ATP binding"/>
    <property type="evidence" value="ECO:0007669"/>
    <property type="project" value="UniProtKB-KW"/>
</dbReference>
<dbReference type="PROSITE" id="PS50011">
    <property type="entry name" value="PROTEIN_KINASE_DOM"/>
    <property type="match status" value="1"/>
</dbReference>
<dbReference type="InterPro" id="IPR051681">
    <property type="entry name" value="Ser/Thr_Kinases-Pseudokinases"/>
</dbReference>
<dbReference type="Gene3D" id="1.10.510.10">
    <property type="entry name" value="Transferase(Phosphotransferase) domain 1"/>
    <property type="match status" value="1"/>
</dbReference>
<dbReference type="PANTHER" id="PTHR44329:SF288">
    <property type="entry name" value="MITOGEN-ACTIVATED PROTEIN KINASE KINASE KINASE 20"/>
    <property type="match status" value="1"/>
</dbReference>
<evidence type="ECO:0000259" key="5">
    <source>
        <dbReference type="PROSITE" id="PS50011"/>
    </source>
</evidence>
<dbReference type="GeneID" id="64603141"/>
<dbReference type="SUPFAM" id="SSF56112">
    <property type="entry name" value="Protein kinase-like (PK-like)"/>
    <property type="match status" value="1"/>
</dbReference>
<dbReference type="InterPro" id="IPR011009">
    <property type="entry name" value="Kinase-like_dom_sf"/>
</dbReference>
<feature type="domain" description="Protein kinase" evidence="5">
    <location>
        <begin position="87"/>
        <end position="357"/>
    </location>
</feature>
<dbReference type="GO" id="GO:0004674">
    <property type="term" value="F:protein serine/threonine kinase activity"/>
    <property type="evidence" value="ECO:0007669"/>
    <property type="project" value="TreeGrafter"/>
</dbReference>
<protein>
    <submittedName>
        <fullName evidence="6">Kinase-like domain-containing protein</fullName>
    </submittedName>
</protein>
<evidence type="ECO:0000256" key="4">
    <source>
        <dbReference type="ARBA" id="ARBA00022840"/>
    </source>
</evidence>
<dbReference type="RefSeq" id="XP_041158647.1">
    <property type="nucleotide sequence ID" value="XM_041309377.1"/>
</dbReference>
<dbReference type="EMBL" id="JABBWE010000040">
    <property type="protein sequence ID" value="KAG1791909.1"/>
    <property type="molecule type" value="Genomic_DNA"/>
</dbReference>
<keyword evidence="1" id="KW-0808">Transferase</keyword>
<keyword evidence="4" id="KW-0067">ATP-binding</keyword>
<evidence type="ECO:0000256" key="2">
    <source>
        <dbReference type="ARBA" id="ARBA00022741"/>
    </source>
</evidence>
<dbReference type="InterPro" id="IPR000719">
    <property type="entry name" value="Prot_kinase_dom"/>
</dbReference>
<sequence>MLVRLQQFFNLVSHVLRGQSSSVQPSASTSASVDSDVLSRTSDDHISAGRLLTSDTEYSHVISLPQRDSVTWNSGSAFSIKPSDIHRQSSYPTASGGFGDVYRCIWDCGKSSDEVAVKSPRFPSLSDSEIAKINKNLDREIRIWAALKHQYVLPLHGTVEQFGPFRALVSPWMPNGTLDSYLHHAHKTLSMIDRLRLLKQITEGLQYLHDHSVIHGNLTSDNVLVAADGSPRLADFGISNIMVQSNPAFSYHTGAVRWVAPELLDPPEDQVMQCATRSTDIYALGGIMLQVLYGQHPYWWLKSPVHVLSAKFKRTEPINSSIEIQPNHLDLMRRCWSAESRLRPSVEEVISCLQEALSNETSSV</sequence>
<dbReference type="Proteomes" id="UP000719766">
    <property type="component" value="Unassembled WGS sequence"/>
</dbReference>
<keyword evidence="7" id="KW-1185">Reference proteome</keyword>